<dbReference type="InterPro" id="IPR036962">
    <property type="entry name" value="Glyco_hydro_3_N_sf"/>
</dbReference>
<dbReference type="InterPro" id="IPR017853">
    <property type="entry name" value="GH"/>
</dbReference>
<dbReference type="GO" id="GO:0005975">
    <property type="term" value="P:carbohydrate metabolic process"/>
    <property type="evidence" value="ECO:0007669"/>
    <property type="project" value="InterPro"/>
</dbReference>
<dbReference type="AlphaFoldDB" id="A0A060CF61"/>
<proteinExistence type="predicted"/>
<reference evidence="2" key="1">
    <citation type="journal article" date="2013" name="Environ. Microbiol.">
        <title>Seasonally variable intestinal metagenomes of the red palm weevil (Rhynchophorus ferrugineus).</title>
        <authorList>
            <person name="Jia S."/>
            <person name="Zhang X."/>
            <person name="Zhang G."/>
            <person name="Yin A."/>
            <person name="Zhang S."/>
            <person name="Li F."/>
            <person name="Wang L."/>
            <person name="Zhao D."/>
            <person name="Yun Q."/>
            <person name="Tala"/>
            <person name="Wang J."/>
            <person name="Sun G."/>
            <person name="Baabdullah M."/>
            <person name="Yu X."/>
            <person name="Hu S."/>
            <person name="Al-Mssallem I.S."/>
            <person name="Yu J."/>
        </authorList>
    </citation>
    <scope>NUCLEOTIDE SEQUENCE</scope>
</reference>
<accession>A0A060CF61</accession>
<protein>
    <submittedName>
        <fullName evidence="2">CAZy families GH3 protein</fullName>
    </submittedName>
</protein>
<dbReference type="Gene3D" id="3.20.20.300">
    <property type="entry name" value="Glycoside hydrolase, family 3, N-terminal domain"/>
    <property type="match status" value="1"/>
</dbReference>
<feature type="non-terminal residue" evidence="2">
    <location>
        <position position="162"/>
    </location>
</feature>
<dbReference type="GO" id="GO:0004553">
    <property type="term" value="F:hydrolase activity, hydrolyzing O-glycosyl compounds"/>
    <property type="evidence" value="ECO:0007669"/>
    <property type="project" value="InterPro"/>
</dbReference>
<dbReference type="EMBL" id="KF126240">
    <property type="protein sequence ID" value="AIA93587.1"/>
    <property type="molecule type" value="Genomic_DNA"/>
</dbReference>
<name>A0A060CF61_9MICO</name>
<organism evidence="2">
    <name type="scientific">uncultured Brachybacterium sp</name>
    <dbReference type="NCBI Taxonomy" id="189680"/>
    <lineage>
        <taxon>Bacteria</taxon>
        <taxon>Bacillati</taxon>
        <taxon>Actinomycetota</taxon>
        <taxon>Actinomycetes</taxon>
        <taxon>Micrococcales</taxon>
        <taxon>Dermabacteraceae</taxon>
        <taxon>Brachybacterium</taxon>
        <taxon>environmental samples</taxon>
    </lineage>
</organism>
<keyword evidence="1" id="KW-0378">Hydrolase</keyword>
<evidence type="ECO:0000256" key="1">
    <source>
        <dbReference type="ARBA" id="ARBA00022801"/>
    </source>
</evidence>
<sequence length="162" mass="17503">MAVAECLELWTRLRNCYTAPARYGGPWRRRSPPHRPATSPLAKVGQVNQRLKGWEAVRWVDGSPQVTDVLRAEVDRFGGIGALYGVLRADPWSAVRWGTGIPPERSAEAYAAVQDCVTSRGTGLPVLFVEEAPHGLMALAGSTLPVNLALGAAMDADLAREL</sequence>
<dbReference type="SUPFAM" id="SSF51445">
    <property type="entry name" value="(Trans)glycosidases"/>
    <property type="match status" value="1"/>
</dbReference>
<evidence type="ECO:0000313" key="2">
    <source>
        <dbReference type="EMBL" id="AIA93587.1"/>
    </source>
</evidence>